<dbReference type="AlphaFoldDB" id="A0A3N9TDF8"/>
<name>A0A3N9TDF8_9VIBR</name>
<keyword evidence="2" id="KW-1185">Reference proteome</keyword>
<protein>
    <recommendedName>
        <fullName evidence="3">HAD family hydrolase</fullName>
    </recommendedName>
</protein>
<evidence type="ECO:0000313" key="1">
    <source>
        <dbReference type="EMBL" id="RQW61884.1"/>
    </source>
</evidence>
<dbReference type="InterPro" id="IPR023214">
    <property type="entry name" value="HAD_sf"/>
</dbReference>
<reference evidence="1 2" key="1">
    <citation type="submission" date="2018-11" db="EMBL/GenBank/DDBJ databases">
        <title>Vibrio LJC006 sp. nov., isolated from seawater during the bloom of the enteromorpha.</title>
        <authorList>
            <person name="Liang J."/>
        </authorList>
    </citation>
    <scope>NUCLEOTIDE SEQUENCE [LARGE SCALE GENOMIC DNA]</scope>
    <source>
        <strain evidence="1 2">LJC006</strain>
    </source>
</reference>
<sequence length="219" mass="25727">MDITTFDTLIIDCDGILVNHYQGILNKIYELQKNLPQDIPYQESVIHQYLKHYYNLSDSIYENGFCVTHCFSFQTLMNELKATSNWKHTFQFGRAVNQWPMYEDAYGALHYLKKFYRVLIRCDREPEDIPQIIKSLAITEHELIIREHFDSDLSNTIRSLGLNTHTTLLLTNPHLAELTQFPNTRVIHRSAVFLPENANRESLAKFVLEHQTALRSSWH</sequence>
<gene>
    <name evidence="1" type="ORF">EES38_17400</name>
</gene>
<dbReference type="Gene3D" id="3.40.50.1000">
    <property type="entry name" value="HAD superfamily/HAD-like"/>
    <property type="match status" value="1"/>
</dbReference>
<proteinExistence type="predicted"/>
<dbReference type="InterPro" id="IPR036412">
    <property type="entry name" value="HAD-like_sf"/>
</dbReference>
<evidence type="ECO:0000313" key="2">
    <source>
        <dbReference type="Proteomes" id="UP000281112"/>
    </source>
</evidence>
<dbReference type="SUPFAM" id="SSF56784">
    <property type="entry name" value="HAD-like"/>
    <property type="match status" value="1"/>
</dbReference>
<dbReference type="EMBL" id="RJVQ01000009">
    <property type="protein sequence ID" value="RQW61884.1"/>
    <property type="molecule type" value="Genomic_DNA"/>
</dbReference>
<organism evidence="1 2">
    <name type="scientific">Vibrio viridaestus</name>
    <dbReference type="NCBI Taxonomy" id="2487322"/>
    <lineage>
        <taxon>Bacteria</taxon>
        <taxon>Pseudomonadati</taxon>
        <taxon>Pseudomonadota</taxon>
        <taxon>Gammaproteobacteria</taxon>
        <taxon>Vibrionales</taxon>
        <taxon>Vibrionaceae</taxon>
        <taxon>Vibrio</taxon>
    </lineage>
</organism>
<comment type="caution">
    <text evidence="1">The sequence shown here is derived from an EMBL/GenBank/DDBJ whole genome shotgun (WGS) entry which is preliminary data.</text>
</comment>
<dbReference type="Proteomes" id="UP000281112">
    <property type="component" value="Unassembled WGS sequence"/>
</dbReference>
<dbReference type="OrthoDB" id="5865007at2"/>
<accession>A0A3N9TDF8</accession>
<dbReference type="Gene3D" id="1.10.150.750">
    <property type="match status" value="1"/>
</dbReference>
<dbReference type="RefSeq" id="WP_124938482.1">
    <property type="nucleotide sequence ID" value="NZ_RJVQ01000009.1"/>
</dbReference>
<evidence type="ECO:0008006" key="3">
    <source>
        <dbReference type="Google" id="ProtNLM"/>
    </source>
</evidence>